<name>A0ABU5C5C0_9BACI</name>
<accession>A0ABU5C5C0</accession>
<evidence type="ECO:0000313" key="2">
    <source>
        <dbReference type="EMBL" id="MDY0394529.1"/>
    </source>
</evidence>
<feature type="transmembrane region" description="Helical" evidence="1">
    <location>
        <begin position="138"/>
        <end position="162"/>
    </location>
</feature>
<reference evidence="2 3" key="1">
    <citation type="submission" date="2023-10" db="EMBL/GenBank/DDBJ databases">
        <title>Virgibacillus halophilus 5B73C genome.</title>
        <authorList>
            <person name="Miliotis G."/>
            <person name="Sengupta P."/>
            <person name="Hameed A."/>
            <person name="Chuvochina M."/>
            <person name="Mcdonagh F."/>
            <person name="Simpson A.C."/>
            <person name="Singh N.K."/>
            <person name="Rekha P.D."/>
            <person name="Raman K."/>
            <person name="Hugenholtz P."/>
            <person name="Venkateswaran K."/>
        </authorList>
    </citation>
    <scope>NUCLEOTIDE SEQUENCE [LARGE SCALE GENOMIC DNA]</scope>
    <source>
        <strain evidence="2 3">5B73C</strain>
    </source>
</reference>
<dbReference type="Proteomes" id="UP001281447">
    <property type="component" value="Unassembled WGS sequence"/>
</dbReference>
<gene>
    <name evidence="2" type="ORF">RWE15_08855</name>
</gene>
<evidence type="ECO:0000256" key="1">
    <source>
        <dbReference type="SAM" id="Phobius"/>
    </source>
</evidence>
<feature type="transmembrane region" description="Helical" evidence="1">
    <location>
        <begin position="114"/>
        <end position="131"/>
    </location>
</feature>
<proteinExistence type="predicted"/>
<evidence type="ECO:0000313" key="3">
    <source>
        <dbReference type="Proteomes" id="UP001281447"/>
    </source>
</evidence>
<feature type="transmembrane region" description="Helical" evidence="1">
    <location>
        <begin position="84"/>
        <end position="108"/>
    </location>
</feature>
<feature type="transmembrane region" description="Helical" evidence="1">
    <location>
        <begin position="43"/>
        <end position="63"/>
    </location>
</feature>
<feature type="transmembrane region" description="Helical" evidence="1">
    <location>
        <begin position="12"/>
        <end position="31"/>
    </location>
</feature>
<dbReference type="EMBL" id="JAWDIP010000003">
    <property type="protein sequence ID" value="MDY0394529.1"/>
    <property type="molecule type" value="Genomic_DNA"/>
</dbReference>
<keyword evidence="1" id="KW-0472">Membrane</keyword>
<keyword evidence="3" id="KW-1185">Reference proteome</keyword>
<organism evidence="2 3">
    <name type="scientific">Tigheibacillus halophilus</name>
    <dbReference type="NCBI Taxonomy" id="361280"/>
    <lineage>
        <taxon>Bacteria</taxon>
        <taxon>Bacillati</taxon>
        <taxon>Bacillota</taxon>
        <taxon>Bacilli</taxon>
        <taxon>Bacillales</taxon>
        <taxon>Bacillaceae</taxon>
        <taxon>Tigheibacillus</taxon>
    </lineage>
</organism>
<dbReference type="InterPro" id="IPR053824">
    <property type="entry name" value="DUF7010"/>
</dbReference>
<protein>
    <submittedName>
        <fullName evidence="2">Uncharacterized protein</fullName>
    </submittedName>
</protein>
<keyword evidence="1" id="KW-0812">Transmembrane</keyword>
<comment type="caution">
    <text evidence="2">The sequence shown here is derived from an EMBL/GenBank/DDBJ whole genome shotgun (WGS) entry which is preliminary data.</text>
</comment>
<sequence>MSRLIPRAAISGTATGVLFMAFFRYCLGWYWHRGGYKVGEILGYQPSLCVLAWFYVQGGIHLLRASRNAPAVTSKSDMQYRKRIGLGFGITFTAEAVLIAAAGAILGAANHFEYFFPVMALIVGIHFFPLAHLFQVSGYYITGTLLCMLSLITFLLVPHFYWCQRTSPSLLMK</sequence>
<keyword evidence="1" id="KW-1133">Transmembrane helix</keyword>
<dbReference type="Pfam" id="PF22765">
    <property type="entry name" value="DUF7010"/>
    <property type="match status" value="1"/>
</dbReference>